<keyword evidence="2" id="KW-0808">Transferase</keyword>
<keyword evidence="4" id="KW-1185">Reference proteome</keyword>
<dbReference type="AlphaFoldDB" id="A0A166SFT5"/>
<evidence type="ECO:0000256" key="2">
    <source>
        <dbReference type="ARBA" id="ARBA00022679"/>
    </source>
</evidence>
<evidence type="ECO:0000313" key="4">
    <source>
        <dbReference type="Proteomes" id="UP000076532"/>
    </source>
</evidence>
<dbReference type="GO" id="GO:0016407">
    <property type="term" value="F:acetyltransferase activity"/>
    <property type="evidence" value="ECO:0007669"/>
    <property type="project" value="InterPro"/>
</dbReference>
<dbReference type="GO" id="GO:0043386">
    <property type="term" value="P:mycotoxin biosynthetic process"/>
    <property type="evidence" value="ECO:0007669"/>
    <property type="project" value="InterPro"/>
</dbReference>
<name>A0A166SFT5_9AGAM</name>
<sequence length="510" mass="56494">MSTPFTFSTHDGGKTYTRQAHGFESLCSSFASELQGLFFYTSSVSVRLPAAPTADRLKTAIEASWIDSRYRCPQIGCTVAQNKQSQEWTYKYDVLTSQSELAAWAQTTIKWHDEEKTMLEHQVDLDGIYWNPAAGAPGIYLHVLPIDKQEGKWMLSTLSNHGFSDARGTIFLFDHLLTTLKRILVSTTSVVADYHWGKETTRLVSAAAILTGEFEAYAVTPPVLPGPPPPGLVPFFPPLVKNTKTPNKFCLRKMTLSASETVKFRAVCKLHGCTVSQVMDAVIAAANIEASLRTAPLHGDEHAKFVADLYEQATHWIVVMNFKDQRPSFPQHSKFDGPEGSVLFGTDAWDLAFDMGKIRRAVLLDKDTGSVKRDSSKEAFWDGLVPSCIEEVQRNPTDQKNHIIREINRHATAGHIAIVPLNIRAGVISSVGHIEGLGAFANFTPSAGNSVIVEEIFHHARANIPLMKVIYWQYSGEMVFALSTGGEYETDNDMDIMVDSLKGWLLDLIA</sequence>
<gene>
    <name evidence="3" type="ORF">FIBSPDRAFT_727465</name>
</gene>
<dbReference type="InterPro" id="IPR009992">
    <property type="entry name" value="Tri3/Sat12/Sat16/Mac1"/>
</dbReference>
<accession>A0A166SFT5</accession>
<dbReference type="PANTHER" id="PTHR42034">
    <property type="entry name" value="CHROMOSOME 7, WHOLE GENOME SHOTGUN SEQUENCE-RELATED"/>
    <property type="match status" value="1"/>
</dbReference>
<proteinExistence type="inferred from homology"/>
<dbReference type="Gene3D" id="3.30.559.10">
    <property type="entry name" value="Chloramphenicol acetyltransferase-like domain"/>
    <property type="match status" value="1"/>
</dbReference>
<evidence type="ECO:0000256" key="1">
    <source>
        <dbReference type="ARBA" id="ARBA00006439"/>
    </source>
</evidence>
<evidence type="ECO:0008006" key="5">
    <source>
        <dbReference type="Google" id="ProtNLM"/>
    </source>
</evidence>
<dbReference type="Proteomes" id="UP000076532">
    <property type="component" value="Unassembled WGS sequence"/>
</dbReference>
<organism evidence="3 4">
    <name type="scientific">Athelia psychrophila</name>
    <dbReference type="NCBI Taxonomy" id="1759441"/>
    <lineage>
        <taxon>Eukaryota</taxon>
        <taxon>Fungi</taxon>
        <taxon>Dikarya</taxon>
        <taxon>Basidiomycota</taxon>
        <taxon>Agaricomycotina</taxon>
        <taxon>Agaricomycetes</taxon>
        <taxon>Agaricomycetidae</taxon>
        <taxon>Atheliales</taxon>
        <taxon>Atheliaceae</taxon>
        <taxon>Athelia</taxon>
    </lineage>
</organism>
<dbReference type="InterPro" id="IPR023213">
    <property type="entry name" value="CAT-like_dom_sf"/>
</dbReference>
<dbReference type="OrthoDB" id="3252971at2759"/>
<evidence type="ECO:0000313" key="3">
    <source>
        <dbReference type="EMBL" id="KZP29398.1"/>
    </source>
</evidence>
<dbReference type="PANTHER" id="PTHR42034:SF1">
    <property type="entry name" value="CONDENSATION DOMAIN-CONTAINING PROTEIN"/>
    <property type="match status" value="1"/>
</dbReference>
<protein>
    <recommendedName>
        <fullName evidence="5">CoA-dependent acyltransferase</fullName>
    </recommendedName>
</protein>
<reference evidence="3 4" key="1">
    <citation type="journal article" date="2016" name="Mol. Biol. Evol.">
        <title>Comparative Genomics of Early-Diverging Mushroom-Forming Fungi Provides Insights into the Origins of Lignocellulose Decay Capabilities.</title>
        <authorList>
            <person name="Nagy L.G."/>
            <person name="Riley R."/>
            <person name="Tritt A."/>
            <person name="Adam C."/>
            <person name="Daum C."/>
            <person name="Floudas D."/>
            <person name="Sun H."/>
            <person name="Yadav J.S."/>
            <person name="Pangilinan J."/>
            <person name="Larsson K.H."/>
            <person name="Matsuura K."/>
            <person name="Barry K."/>
            <person name="Labutti K."/>
            <person name="Kuo R."/>
            <person name="Ohm R.A."/>
            <person name="Bhattacharya S.S."/>
            <person name="Shirouzu T."/>
            <person name="Yoshinaga Y."/>
            <person name="Martin F.M."/>
            <person name="Grigoriev I.V."/>
            <person name="Hibbett D.S."/>
        </authorList>
    </citation>
    <scope>NUCLEOTIDE SEQUENCE [LARGE SCALE GENOMIC DNA]</scope>
    <source>
        <strain evidence="3 4">CBS 109695</strain>
    </source>
</reference>
<dbReference type="Pfam" id="PF07428">
    <property type="entry name" value="Tri3"/>
    <property type="match status" value="1"/>
</dbReference>
<comment type="similarity">
    <text evidence="1">Belongs to the trichothecene O-acetyltransferase family.</text>
</comment>
<dbReference type="EMBL" id="KV417498">
    <property type="protein sequence ID" value="KZP29398.1"/>
    <property type="molecule type" value="Genomic_DNA"/>
</dbReference>